<dbReference type="GO" id="GO:0016787">
    <property type="term" value="F:hydrolase activity"/>
    <property type="evidence" value="ECO:0007669"/>
    <property type="project" value="UniProtKB-KW"/>
</dbReference>
<organism evidence="3 4">
    <name type="scientific">Actinomadura bangladeshensis</name>
    <dbReference type="NCBI Taxonomy" id="453573"/>
    <lineage>
        <taxon>Bacteria</taxon>
        <taxon>Bacillati</taxon>
        <taxon>Actinomycetota</taxon>
        <taxon>Actinomycetes</taxon>
        <taxon>Streptosporangiales</taxon>
        <taxon>Thermomonosporaceae</taxon>
        <taxon>Actinomadura</taxon>
    </lineage>
</organism>
<dbReference type="SUPFAM" id="SSF51556">
    <property type="entry name" value="Metallo-dependent hydrolases"/>
    <property type="match status" value="1"/>
</dbReference>
<evidence type="ECO:0000313" key="4">
    <source>
        <dbReference type="Proteomes" id="UP000295431"/>
    </source>
</evidence>
<dbReference type="GO" id="GO:0016831">
    <property type="term" value="F:carboxy-lyase activity"/>
    <property type="evidence" value="ECO:0007669"/>
    <property type="project" value="InterPro"/>
</dbReference>
<dbReference type="Pfam" id="PF04909">
    <property type="entry name" value="Amidohydro_2"/>
    <property type="match status" value="1"/>
</dbReference>
<feature type="domain" description="Amidohydrolase-related" evidence="2">
    <location>
        <begin position="17"/>
        <end position="320"/>
    </location>
</feature>
<keyword evidence="1" id="KW-0456">Lyase</keyword>
<dbReference type="RefSeq" id="WP_131936320.1">
    <property type="nucleotide sequence ID" value="NZ_BAAAMX010000009.1"/>
</dbReference>
<gene>
    <name evidence="3" type="ORF">E1284_01820</name>
</gene>
<dbReference type="Gene3D" id="3.20.20.140">
    <property type="entry name" value="Metal-dependent hydrolases"/>
    <property type="match status" value="1"/>
</dbReference>
<dbReference type="Proteomes" id="UP000295431">
    <property type="component" value="Unassembled WGS sequence"/>
</dbReference>
<evidence type="ECO:0000259" key="2">
    <source>
        <dbReference type="Pfam" id="PF04909"/>
    </source>
</evidence>
<dbReference type="InterPro" id="IPR032466">
    <property type="entry name" value="Metal_Hydrolase"/>
</dbReference>
<evidence type="ECO:0000313" key="3">
    <source>
        <dbReference type="EMBL" id="TDC19902.1"/>
    </source>
</evidence>
<dbReference type="PANTHER" id="PTHR21240:SF28">
    <property type="entry name" value="ISO-OROTATE DECARBOXYLASE (EUROFUNG)"/>
    <property type="match status" value="1"/>
</dbReference>
<reference evidence="3 4" key="1">
    <citation type="submission" date="2019-03" db="EMBL/GenBank/DDBJ databases">
        <title>Draft genome sequences of novel Actinobacteria.</title>
        <authorList>
            <person name="Sahin N."/>
            <person name="Ay H."/>
            <person name="Saygin H."/>
        </authorList>
    </citation>
    <scope>NUCLEOTIDE SEQUENCE [LARGE SCALE GENOMIC DNA]</scope>
    <source>
        <strain evidence="3 4">DSM 45347</strain>
    </source>
</reference>
<dbReference type="InterPro" id="IPR006680">
    <property type="entry name" value="Amidohydro-rel"/>
</dbReference>
<dbReference type="OrthoDB" id="8673173at2"/>
<comment type="caution">
    <text evidence="3">The sequence shown here is derived from an EMBL/GenBank/DDBJ whole genome shotgun (WGS) entry which is preliminary data.</text>
</comment>
<dbReference type="GO" id="GO:0005737">
    <property type="term" value="C:cytoplasm"/>
    <property type="evidence" value="ECO:0007669"/>
    <property type="project" value="TreeGrafter"/>
</dbReference>
<keyword evidence="4" id="KW-1185">Reference proteome</keyword>
<name>A0A4R4PEW9_9ACTN</name>
<accession>A0A4R4PEW9</accession>
<dbReference type="AlphaFoldDB" id="A0A4R4PEW9"/>
<dbReference type="EMBL" id="SMJW01000004">
    <property type="protein sequence ID" value="TDC19902.1"/>
    <property type="molecule type" value="Genomic_DNA"/>
</dbReference>
<sequence>MAVVDSQWHWYPPAFLDAHIGRTHGPRAVRTAEGYVYEVSPDEVWKYDRRFTDLDHQVRVLDEAGIDMAVVSVAAAGDVNDRDRAEARDLCLLLNEELSRAQATHPGRFAALAHLPLKHPDLALDMLEDAVGRLGLRGIYLPGSIDGMSVADERVWPVYARAEELGLPLFLHPTRSFREPRVTPYKMEVTIGYMFDTSFASMSLIVGGVLDRHPRLKIVHPHVGGTLPYLHGRIDVYRGKGWWPDLDRPFADYLRRMWFDTVCNQPESLSLLADLVGPSRLLFSSDYPYWSTRHGIDLVRKVIPDDQVAGVLGGNAIELLSPAVGAVSSPASPPTPSSAPHST</sequence>
<proteinExistence type="predicted"/>
<protein>
    <submittedName>
        <fullName evidence="3">Amidohydrolase</fullName>
    </submittedName>
</protein>
<dbReference type="PANTHER" id="PTHR21240">
    <property type="entry name" value="2-AMINO-3-CARBOXYLMUCONATE-6-SEMIALDEHYDE DECARBOXYLASE"/>
    <property type="match status" value="1"/>
</dbReference>
<evidence type="ECO:0000256" key="1">
    <source>
        <dbReference type="ARBA" id="ARBA00023239"/>
    </source>
</evidence>
<dbReference type="GO" id="GO:0019748">
    <property type="term" value="P:secondary metabolic process"/>
    <property type="evidence" value="ECO:0007669"/>
    <property type="project" value="TreeGrafter"/>
</dbReference>
<keyword evidence="3" id="KW-0378">Hydrolase</keyword>
<dbReference type="InterPro" id="IPR032465">
    <property type="entry name" value="ACMSD"/>
</dbReference>